<dbReference type="SUPFAM" id="SSF63411">
    <property type="entry name" value="LuxS/MPP-like metallohydrolase"/>
    <property type="match status" value="2"/>
</dbReference>
<gene>
    <name evidence="4" type="ORF">AZJ28_07990</name>
    <name evidence="3" type="ORF">ERS096071_01956</name>
</gene>
<organism evidence="3 5">
    <name type="scientific">Streptococcus pneumoniae</name>
    <dbReference type="NCBI Taxonomy" id="1313"/>
    <lineage>
        <taxon>Bacteria</taxon>
        <taxon>Bacillati</taxon>
        <taxon>Bacillota</taxon>
        <taxon>Bacilli</taxon>
        <taxon>Lactobacillales</taxon>
        <taxon>Streptococcaceae</taxon>
        <taxon>Streptococcus</taxon>
    </lineage>
</organism>
<feature type="domain" description="Peptidase M16 C-terminal" evidence="2">
    <location>
        <begin position="187"/>
        <end position="363"/>
    </location>
</feature>
<reference evidence="3 5" key="1">
    <citation type="submission" date="2015-03" db="EMBL/GenBank/DDBJ databases">
        <authorList>
            <consortium name="Pathogen Informatics"/>
            <person name="Murphy D."/>
        </authorList>
    </citation>
    <scope>NUCLEOTIDE SEQUENCE [LARGE SCALE GENOMIC DNA]</scope>
    <source>
        <strain evidence="3 5">0310</strain>
    </source>
</reference>
<accession>A0A064BVM7</accession>
<dbReference type="NCBIfam" id="NF047421">
    <property type="entry name" value="YfmH_fam"/>
    <property type="match status" value="1"/>
</dbReference>
<proteinExistence type="predicted"/>
<dbReference type="Proteomes" id="UP000315060">
    <property type="component" value="Unassembled WGS sequence"/>
</dbReference>
<dbReference type="PANTHER" id="PTHR11851">
    <property type="entry name" value="METALLOPROTEASE"/>
    <property type="match status" value="1"/>
</dbReference>
<name>A0A064BVM7_STREE</name>
<dbReference type="InterPro" id="IPR011765">
    <property type="entry name" value="Pept_M16_N"/>
</dbReference>
<dbReference type="Pfam" id="PF00675">
    <property type="entry name" value="Peptidase_M16"/>
    <property type="match status" value="1"/>
</dbReference>
<dbReference type="InterPro" id="IPR011249">
    <property type="entry name" value="Metalloenz_LuxS/M16"/>
</dbReference>
<dbReference type="Proteomes" id="UP000045541">
    <property type="component" value="Unassembled WGS sequence"/>
</dbReference>
<dbReference type="EMBL" id="CMWB01000049">
    <property type="protein sequence ID" value="CKJ30501.1"/>
    <property type="molecule type" value="Genomic_DNA"/>
</dbReference>
<dbReference type="GO" id="GO:0008233">
    <property type="term" value="F:peptidase activity"/>
    <property type="evidence" value="ECO:0007669"/>
    <property type="project" value="UniProtKB-KW"/>
</dbReference>
<evidence type="ECO:0000313" key="6">
    <source>
        <dbReference type="Proteomes" id="UP000315060"/>
    </source>
</evidence>
<feature type="domain" description="Peptidase M16 N-terminal" evidence="1">
    <location>
        <begin position="64"/>
        <end position="178"/>
    </location>
</feature>
<keyword evidence="3" id="KW-0378">Hydrolase</keyword>
<dbReference type="Gene3D" id="3.30.830.10">
    <property type="entry name" value="Metalloenzyme, LuxS/M16 peptidase-like"/>
    <property type="match status" value="2"/>
</dbReference>
<dbReference type="InterPro" id="IPR050361">
    <property type="entry name" value="MPP/UQCRC_Complex"/>
</dbReference>
<evidence type="ECO:0000313" key="3">
    <source>
        <dbReference type="EMBL" id="CKJ30501.1"/>
    </source>
</evidence>
<evidence type="ECO:0000313" key="5">
    <source>
        <dbReference type="Proteomes" id="UP000045541"/>
    </source>
</evidence>
<evidence type="ECO:0000313" key="4">
    <source>
        <dbReference type="EMBL" id="TVX69068.1"/>
    </source>
</evidence>
<comment type="caution">
    <text evidence="3">The sequence shown here is derived from an EMBL/GenBank/DDBJ whole genome shotgun (WGS) entry which is preliminary data.</text>
</comment>
<dbReference type="Pfam" id="PF05193">
    <property type="entry name" value="Peptidase_M16_C"/>
    <property type="match status" value="1"/>
</dbReference>
<sequence>MTKVVFEEKYYPAVKEMVYRTRLANGLTVALLPKKEFKEVYGSVTVQFGSVDTLVTEVDGDVKEYPAGIAHFLEHKLFEREDSSDLMSAFTSLGADSNAFTSFTKTSYLFSATDHFLENLDLLDELVTSAHFTEASILREQDIIQQEREMYQDDPDSCLFFSTLANLYPGTPLATDIVGSEESISQINLTNLQENFTRFYKPVNMSLFLVGDFDVELVQGYFERKELKDLDVQEVVREKFVLQAVKQTDSMRMEVSSPKLAIGVRGKREVAEADCYRHHVLLKLLFAMMFGWTSDRFQKLYESGKIDASLSLEIEVTSRFHFVMLTMDTKEPVALSHQFRKAIRNFTKDLDITEEHLDIIKREMFGEFFSSMNSLEFIATQYDAFENGETIFDLPKILQEITLEDVLDAGHHLIDDGDIVDFTIFPS</sequence>
<dbReference type="GO" id="GO:0046872">
    <property type="term" value="F:metal ion binding"/>
    <property type="evidence" value="ECO:0007669"/>
    <property type="project" value="InterPro"/>
</dbReference>
<reference evidence="4 6" key="2">
    <citation type="submission" date="2019-07" db="EMBL/GenBank/DDBJ databases">
        <authorList>
            <person name="Mohale T."/>
        </authorList>
    </citation>
    <scope>NUCLEOTIDE SEQUENCE [LARGE SCALE GENOMIC DNA]</scope>
    <source>
        <strain evidence="4 6">NTPn 59</strain>
    </source>
</reference>
<evidence type="ECO:0000259" key="2">
    <source>
        <dbReference type="Pfam" id="PF05193"/>
    </source>
</evidence>
<keyword evidence="3" id="KW-0645">Protease</keyword>
<dbReference type="GO" id="GO:0006508">
    <property type="term" value="P:proteolysis"/>
    <property type="evidence" value="ECO:0007669"/>
    <property type="project" value="UniProtKB-KW"/>
</dbReference>
<dbReference type="AlphaFoldDB" id="A0A064BVM7"/>
<dbReference type="InterPro" id="IPR007863">
    <property type="entry name" value="Peptidase_M16_C"/>
</dbReference>
<dbReference type="PANTHER" id="PTHR11851:SF134">
    <property type="entry name" value="ZINC-DEPENDENT PROTEASE"/>
    <property type="match status" value="1"/>
</dbReference>
<dbReference type="EMBL" id="VMYC01000134">
    <property type="protein sequence ID" value="TVX69068.1"/>
    <property type="molecule type" value="Genomic_DNA"/>
</dbReference>
<evidence type="ECO:0000259" key="1">
    <source>
        <dbReference type="Pfam" id="PF00675"/>
    </source>
</evidence>
<protein>
    <submittedName>
        <fullName evidence="4">Insulinase family protein</fullName>
    </submittedName>
    <submittedName>
        <fullName evidence="3">Zinc-dependent protease</fullName>
    </submittedName>
</protein>